<evidence type="ECO:0000313" key="12">
    <source>
        <dbReference type="Proteomes" id="UP000682111"/>
    </source>
</evidence>
<feature type="domain" description="PAS" evidence="10">
    <location>
        <begin position="27"/>
        <end position="63"/>
    </location>
</feature>
<dbReference type="InterPro" id="IPR005467">
    <property type="entry name" value="His_kinase_dom"/>
</dbReference>
<gene>
    <name evidence="11" type="primary">kinA</name>
    <name evidence="11" type="ORF">J27TS8_45470</name>
</gene>
<dbReference type="SUPFAM" id="SSF47384">
    <property type="entry name" value="Homodimeric domain of signal transducing histidine kinase"/>
    <property type="match status" value="1"/>
</dbReference>
<evidence type="ECO:0000259" key="10">
    <source>
        <dbReference type="PROSITE" id="PS50112"/>
    </source>
</evidence>
<evidence type="ECO:0000256" key="6">
    <source>
        <dbReference type="ARBA" id="ARBA00022777"/>
    </source>
</evidence>
<dbReference type="Pfam" id="PF00512">
    <property type="entry name" value="HisKA"/>
    <property type="match status" value="1"/>
</dbReference>
<keyword evidence="12" id="KW-1185">Reference proteome</keyword>
<dbReference type="Pfam" id="PF13426">
    <property type="entry name" value="PAS_9"/>
    <property type="match status" value="2"/>
</dbReference>
<protein>
    <recommendedName>
        <fullName evidence="2">histidine kinase</fullName>
        <ecNumber evidence="2">2.7.13.3</ecNumber>
    </recommendedName>
</protein>
<evidence type="ECO:0000256" key="5">
    <source>
        <dbReference type="ARBA" id="ARBA00022741"/>
    </source>
</evidence>
<dbReference type="Gene3D" id="1.10.287.130">
    <property type="match status" value="1"/>
</dbReference>
<evidence type="ECO:0000256" key="2">
    <source>
        <dbReference type="ARBA" id="ARBA00012438"/>
    </source>
</evidence>
<dbReference type="Gene3D" id="3.30.565.10">
    <property type="entry name" value="Histidine kinase-like ATPase, C-terminal domain"/>
    <property type="match status" value="1"/>
</dbReference>
<accession>A0A919WMQ0</accession>
<proteinExistence type="predicted"/>
<dbReference type="Proteomes" id="UP000682111">
    <property type="component" value="Unassembled WGS sequence"/>
</dbReference>
<dbReference type="InterPro" id="IPR004358">
    <property type="entry name" value="Sig_transdc_His_kin-like_C"/>
</dbReference>
<dbReference type="PROSITE" id="PS50109">
    <property type="entry name" value="HIS_KIN"/>
    <property type="match status" value="1"/>
</dbReference>
<dbReference type="SUPFAM" id="SSF55785">
    <property type="entry name" value="PYP-like sensor domain (PAS domain)"/>
    <property type="match status" value="2"/>
</dbReference>
<dbReference type="SMART" id="SM00091">
    <property type="entry name" value="PAS"/>
    <property type="match status" value="2"/>
</dbReference>
<dbReference type="GO" id="GO:0000155">
    <property type="term" value="F:phosphorelay sensor kinase activity"/>
    <property type="evidence" value="ECO:0007669"/>
    <property type="project" value="InterPro"/>
</dbReference>
<dbReference type="PANTHER" id="PTHR43065">
    <property type="entry name" value="SENSOR HISTIDINE KINASE"/>
    <property type="match status" value="1"/>
</dbReference>
<dbReference type="CDD" id="cd00075">
    <property type="entry name" value="HATPase"/>
    <property type="match status" value="1"/>
</dbReference>
<keyword evidence="6 11" id="KW-0418">Kinase</keyword>
<evidence type="ECO:0000256" key="3">
    <source>
        <dbReference type="ARBA" id="ARBA00022553"/>
    </source>
</evidence>
<dbReference type="NCBIfam" id="TIGR00229">
    <property type="entry name" value="sensory_box"/>
    <property type="match status" value="2"/>
</dbReference>
<evidence type="ECO:0000256" key="8">
    <source>
        <dbReference type="ARBA" id="ARBA00023012"/>
    </source>
</evidence>
<dbReference type="Gene3D" id="3.30.450.20">
    <property type="entry name" value="PAS domain"/>
    <property type="match status" value="2"/>
</dbReference>
<dbReference type="InterPro" id="IPR003661">
    <property type="entry name" value="HisK_dim/P_dom"/>
</dbReference>
<sequence length="474" mass="54011">MRNGISQMYKDSLAQFISMNTDSDFSIFSEDSDPYFIINMSGEIVYTNNACQTFLGYSKQEMLQLELKDVCSYTELNLTQTYFLRDDREKLTSFYVQIMKWNKEFIDIDVTCFPILQNKTVIGTYVVFREAQDLVVQQNKNYSTIMEHSPESIVIVKGRTIVDVSNVALSMIGARYKKQLVGESFHLLLDPDSIENFYKKLVLIEDGGIPDLFEQRMLTMDRQLLDVEIKVLPTIFNGERAFHLIIKDISEYKKLTKISEKQAVAGQLAAGIAHEIRNPITAIKGFLKLIRVEQEKPSSYFSIIESEIERIEVILRELMVLAKPSDLKYERLCIDSVIKKVLTLMESQALLNSIEVEQNLLFSNIHISGDENQLKQVFVNYIKNAIEAMPHGGKLLIEGIQCGEKVCIRIVDEGGGIPPEVHARIGEPFFTTKENGTGLGMIVSRQIIKEHKGNLHIFSSSEGTRIEVTFPCYH</sequence>
<dbReference type="InterPro" id="IPR003594">
    <property type="entry name" value="HATPase_dom"/>
</dbReference>
<dbReference type="CDD" id="cd00130">
    <property type="entry name" value="PAS"/>
    <property type="match status" value="1"/>
</dbReference>
<keyword evidence="3" id="KW-0597">Phosphoprotein</keyword>
<keyword evidence="8" id="KW-0902">Two-component regulatory system</keyword>
<dbReference type="Pfam" id="PF02518">
    <property type="entry name" value="HATPase_c"/>
    <property type="match status" value="1"/>
</dbReference>
<comment type="caution">
    <text evidence="11">The sequence shown here is derived from an EMBL/GenBank/DDBJ whole genome shotgun (WGS) entry which is preliminary data.</text>
</comment>
<dbReference type="PROSITE" id="PS50112">
    <property type="entry name" value="PAS"/>
    <property type="match status" value="1"/>
</dbReference>
<feature type="domain" description="Histidine kinase" evidence="9">
    <location>
        <begin position="271"/>
        <end position="474"/>
    </location>
</feature>
<comment type="catalytic activity">
    <reaction evidence="1">
        <text>ATP + protein L-histidine = ADP + protein N-phospho-L-histidine.</text>
        <dbReference type="EC" id="2.7.13.3"/>
    </reaction>
</comment>
<evidence type="ECO:0000256" key="1">
    <source>
        <dbReference type="ARBA" id="ARBA00000085"/>
    </source>
</evidence>
<keyword evidence="7" id="KW-0067">ATP-binding</keyword>
<dbReference type="EC" id="2.7.13.3" evidence="2"/>
<dbReference type="EMBL" id="BORC01000017">
    <property type="protein sequence ID" value="GIN64554.1"/>
    <property type="molecule type" value="Genomic_DNA"/>
</dbReference>
<dbReference type="InterPro" id="IPR036097">
    <property type="entry name" value="HisK_dim/P_sf"/>
</dbReference>
<evidence type="ECO:0000256" key="4">
    <source>
        <dbReference type="ARBA" id="ARBA00022679"/>
    </source>
</evidence>
<dbReference type="InterPro" id="IPR000014">
    <property type="entry name" value="PAS"/>
</dbReference>
<dbReference type="InterPro" id="IPR035965">
    <property type="entry name" value="PAS-like_dom_sf"/>
</dbReference>
<dbReference type="InterPro" id="IPR036890">
    <property type="entry name" value="HATPase_C_sf"/>
</dbReference>
<dbReference type="SMART" id="SM00387">
    <property type="entry name" value="HATPase_c"/>
    <property type="match status" value="1"/>
</dbReference>
<keyword evidence="5" id="KW-0547">Nucleotide-binding</keyword>
<keyword evidence="4" id="KW-0808">Transferase</keyword>
<dbReference type="PANTHER" id="PTHR43065:SF34">
    <property type="entry name" value="SPORULATION KINASE A"/>
    <property type="match status" value="1"/>
</dbReference>
<dbReference type="RefSeq" id="WP_170943561.1">
    <property type="nucleotide sequence ID" value="NZ_BORC01000017.1"/>
</dbReference>
<dbReference type="CDD" id="cd00082">
    <property type="entry name" value="HisKA"/>
    <property type="match status" value="1"/>
</dbReference>
<dbReference type="SMART" id="SM00388">
    <property type="entry name" value="HisKA"/>
    <property type="match status" value="1"/>
</dbReference>
<evidence type="ECO:0000259" key="9">
    <source>
        <dbReference type="PROSITE" id="PS50109"/>
    </source>
</evidence>
<dbReference type="SUPFAM" id="SSF55874">
    <property type="entry name" value="ATPase domain of HSP90 chaperone/DNA topoisomerase II/histidine kinase"/>
    <property type="match status" value="1"/>
</dbReference>
<reference evidence="11" key="1">
    <citation type="submission" date="2021-03" db="EMBL/GenBank/DDBJ databases">
        <title>Antimicrobial resistance genes in bacteria isolated from Japanese honey, and their potential for conferring macrolide and lincosamide resistance in the American foulbrood pathogen Paenibacillus larvae.</title>
        <authorList>
            <person name="Okamoto M."/>
            <person name="Kumagai M."/>
            <person name="Kanamori H."/>
            <person name="Takamatsu D."/>
        </authorList>
    </citation>
    <scope>NUCLEOTIDE SEQUENCE</scope>
    <source>
        <strain evidence="11">J27TS8</strain>
    </source>
</reference>
<dbReference type="PRINTS" id="PR00344">
    <property type="entry name" value="BCTRLSENSOR"/>
</dbReference>
<dbReference type="GO" id="GO:0005524">
    <property type="term" value="F:ATP binding"/>
    <property type="evidence" value="ECO:0007669"/>
    <property type="project" value="UniProtKB-KW"/>
</dbReference>
<organism evidence="11 12">
    <name type="scientific">Robertmurraya siralis</name>
    <dbReference type="NCBI Taxonomy" id="77777"/>
    <lineage>
        <taxon>Bacteria</taxon>
        <taxon>Bacillati</taxon>
        <taxon>Bacillota</taxon>
        <taxon>Bacilli</taxon>
        <taxon>Bacillales</taxon>
        <taxon>Bacillaceae</taxon>
        <taxon>Robertmurraya</taxon>
    </lineage>
</organism>
<name>A0A919WMQ0_9BACI</name>
<evidence type="ECO:0000256" key="7">
    <source>
        <dbReference type="ARBA" id="ARBA00022840"/>
    </source>
</evidence>
<dbReference type="AlphaFoldDB" id="A0A919WMQ0"/>
<evidence type="ECO:0000313" key="11">
    <source>
        <dbReference type="EMBL" id="GIN64554.1"/>
    </source>
</evidence>